<organism evidence="3 4">
    <name type="scientific">Populus tomentosa</name>
    <name type="common">Chinese white poplar</name>
    <dbReference type="NCBI Taxonomy" id="118781"/>
    <lineage>
        <taxon>Eukaryota</taxon>
        <taxon>Viridiplantae</taxon>
        <taxon>Streptophyta</taxon>
        <taxon>Embryophyta</taxon>
        <taxon>Tracheophyta</taxon>
        <taxon>Spermatophyta</taxon>
        <taxon>Magnoliopsida</taxon>
        <taxon>eudicotyledons</taxon>
        <taxon>Gunneridae</taxon>
        <taxon>Pentapetalae</taxon>
        <taxon>rosids</taxon>
        <taxon>fabids</taxon>
        <taxon>Malpighiales</taxon>
        <taxon>Salicaceae</taxon>
        <taxon>Saliceae</taxon>
        <taxon>Populus</taxon>
    </lineage>
</organism>
<dbReference type="EMBL" id="JAAWWB010000031">
    <property type="protein sequence ID" value="KAG6745044.1"/>
    <property type="molecule type" value="Genomic_DNA"/>
</dbReference>
<keyword evidence="1" id="KW-0812">Transmembrane</keyword>
<feature type="domain" description="DUF7953" evidence="2">
    <location>
        <begin position="34"/>
        <end position="146"/>
    </location>
</feature>
<evidence type="ECO:0000259" key="2">
    <source>
        <dbReference type="Pfam" id="PF25829"/>
    </source>
</evidence>
<dbReference type="AlphaFoldDB" id="A0A8X8C9Y5"/>
<dbReference type="InterPro" id="IPR057713">
    <property type="entry name" value="DUF7953"/>
</dbReference>
<evidence type="ECO:0000313" key="3">
    <source>
        <dbReference type="EMBL" id="KAG6745044.1"/>
    </source>
</evidence>
<keyword evidence="1" id="KW-1133">Transmembrane helix</keyword>
<proteinExistence type="predicted"/>
<dbReference type="Proteomes" id="UP000886885">
    <property type="component" value="Chromosome 16A"/>
</dbReference>
<protein>
    <recommendedName>
        <fullName evidence="2">DUF7953 domain-containing protein</fullName>
    </recommendedName>
</protein>
<evidence type="ECO:0000313" key="4">
    <source>
        <dbReference type="Proteomes" id="UP000886885"/>
    </source>
</evidence>
<comment type="caution">
    <text evidence="3">The sequence shown here is derived from an EMBL/GenBank/DDBJ whole genome shotgun (WGS) entry which is preliminary data.</text>
</comment>
<dbReference type="OrthoDB" id="2014701at2759"/>
<gene>
    <name evidence="3" type="ORF">POTOM_051686</name>
</gene>
<name>A0A8X8C9Y5_POPTO</name>
<feature type="transmembrane region" description="Helical" evidence="1">
    <location>
        <begin position="240"/>
        <end position="262"/>
    </location>
</feature>
<sequence length="297" mass="33524">MSICCHLQIPRVSSASFLVSLIFLIYFPGIVLPAVVTLDSMKIYRTHEWFNVEPAIYFSCKGENQTALPDVKQVNVSYTFKGEESWQPLTEFTSVKCKRCGFYEKDDFKSDDVLDEWEFCPSDFAGSDGKNERIIHGEFDATFLCPQCVPLAAVWSLSVCIYRAKGCHFASKVNELLVRNKVGVGGLDNQGTLIPVWLYNKSHECRQLFVQKYTHESVVHLSIDSTSASKPHKKGNETHLAVVIVISALVSTVFVLGVVAAYKYWQKKKREQDQARFLKLFEDADDIEDELGLGSVL</sequence>
<dbReference type="PANTHER" id="PTHR33780:SF3">
    <property type="entry name" value="EXPRESSED PROTEIN"/>
    <property type="match status" value="1"/>
</dbReference>
<keyword evidence="1" id="KW-0472">Membrane</keyword>
<feature type="transmembrane region" description="Helical" evidence="1">
    <location>
        <begin position="12"/>
        <end position="36"/>
    </location>
</feature>
<keyword evidence="4" id="KW-1185">Reference proteome</keyword>
<reference evidence="3" key="1">
    <citation type="journal article" date="2020" name="bioRxiv">
        <title>Hybrid origin of Populus tomentosa Carr. identified through genome sequencing and phylogenomic analysis.</title>
        <authorList>
            <person name="An X."/>
            <person name="Gao K."/>
            <person name="Chen Z."/>
            <person name="Li J."/>
            <person name="Yang X."/>
            <person name="Yang X."/>
            <person name="Zhou J."/>
            <person name="Guo T."/>
            <person name="Zhao T."/>
            <person name="Huang S."/>
            <person name="Miao D."/>
            <person name="Khan W.U."/>
            <person name="Rao P."/>
            <person name="Ye M."/>
            <person name="Lei B."/>
            <person name="Liao W."/>
            <person name="Wang J."/>
            <person name="Ji L."/>
            <person name="Li Y."/>
            <person name="Guo B."/>
            <person name="Mustafa N.S."/>
            <person name="Li S."/>
            <person name="Yun Q."/>
            <person name="Keller S.R."/>
            <person name="Mao J."/>
            <person name="Zhang R."/>
            <person name="Strauss S.H."/>
        </authorList>
    </citation>
    <scope>NUCLEOTIDE SEQUENCE</scope>
    <source>
        <strain evidence="3">GM15</strain>
        <tissue evidence="3">Leaf</tissue>
    </source>
</reference>
<accession>A0A8X8C9Y5</accession>
<evidence type="ECO:0000256" key="1">
    <source>
        <dbReference type="SAM" id="Phobius"/>
    </source>
</evidence>
<dbReference type="Pfam" id="PF25829">
    <property type="entry name" value="DUF7953"/>
    <property type="match status" value="1"/>
</dbReference>
<dbReference type="PANTHER" id="PTHR33780">
    <property type="entry name" value="EXPRESSED PROTEIN"/>
    <property type="match status" value="1"/>
</dbReference>